<protein>
    <recommendedName>
        <fullName evidence="2">Ubiquitin-like domain-containing protein</fullName>
    </recommendedName>
</protein>
<dbReference type="OMA" id="STVYCFP"/>
<keyword evidence="4" id="KW-1185">Reference proteome</keyword>
<comment type="caution">
    <text evidence="3">The sequence shown here is derived from an EMBL/GenBank/DDBJ whole genome shotgun (WGS) entry which is preliminary data.</text>
</comment>
<feature type="compositionally biased region" description="Pro residues" evidence="1">
    <location>
        <begin position="123"/>
        <end position="135"/>
    </location>
</feature>
<dbReference type="Proteomes" id="UP000037923">
    <property type="component" value="Unassembled WGS sequence"/>
</dbReference>
<feature type="region of interest" description="Disordered" evidence="1">
    <location>
        <begin position="34"/>
        <end position="185"/>
    </location>
</feature>
<proteinExistence type="predicted"/>
<evidence type="ECO:0000313" key="3">
    <source>
        <dbReference type="EMBL" id="KPA86241.1"/>
    </source>
</evidence>
<dbReference type="CDD" id="cd17039">
    <property type="entry name" value="Ubl_ubiquitin_like"/>
    <property type="match status" value="1"/>
</dbReference>
<name>A0A0N1J5F9_LEPPY</name>
<dbReference type="InterPro" id="IPR029071">
    <property type="entry name" value="Ubiquitin-like_domsf"/>
</dbReference>
<feature type="compositionally biased region" description="Pro residues" evidence="1">
    <location>
        <begin position="163"/>
        <end position="173"/>
    </location>
</feature>
<evidence type="ECO:0000313" key="4">
    <source>
        <dbReference type="Proteomes" id="UP000037923"/>
    </source>
</evidence>
<feature type="domain" description="Ubiquitin-like" evidence="2">
    <location>
        <begin position="192"/>
        <end position="267"/>
    </location>
</feature>
<dbReference type="PROSITE" id="PS50053">
    <property type="entry name" value="UBIQUITIN_2"/>
    <property type="match status" value="1"/>
</dbReference>
<sequence length="273" mass="29184">MKLAPREHRTRADYLVDNADALQLGRIFLGWGKKRSHAKKARTDAVKDTQTTAKTVSKAEPKKAATPAKTSARPPAKRRLATGAAQRLVAKTTASPPSRRRPSPSKTAAPPAKKAAPAAKAPFPRPPAPALPTPRQPASLVKSHRSKAVSTAKPRARRSAAPPVIPKPVPTPALPAHTPGDAAENAGNSQLVSITVRTMNGSSFRLVLTADTILYELKRQILGVVAPGPTEPNIFQRLPMLVMNGRALMPDNATLRSLRFTPLSTVYCFPEPS</sequence>
<evidence type="ECO:0000256" key="1">
    <source>
        <dbReference type="SAM" id="MobiDB-lite"/>
    </source>
</evidence>
<dbReference type="OrthoDB" id="273907at2759"/>
<dbReference type="EMBL" id="LGTL01000001">
    <property type="protein sequence ID" value="KPA86241.1"/>
    <property type="molecule type" value="Genomic_DNA"/>
</dbReference>
<dbReference type="GeneID" id="26900772"/>
<reference evidence="3 4" key="1">
    <citation type="submission" date="2015-07" db="EMBL/GenBank/DDBJ databases">
        <title>High-quality genome of monoxenous trypanosomatid Leptomonas pyrrhocoris.</title>
        <authorList>
            <person name="Flegontov P."/>
            <person name="Butenko A."/>
            <person name="Firsov S."/>
            <person name="Vlcek C."/>
            <person name="Logacheva M.D."/>
            <person name="Field M."/>
            <person name="Filatov D."/>
            <person name="Flegontova O."/>
            <person name="Gerasimov E."/>
            <person name="Jackson A.P."/>
            <person name="Kelly S."/>
            <person name="Opperdoes F."/>
            <person name="O'Reilly A."/>
            <person name="Votypka J."/>
            <person name="Yurchenko V."/>
            <person name="Lukes J."/>
        </authorList>
    </citation>
    <scope>NUCLEOTIDE SEQUENCE [LARGE SCALE GENOMIC DNA]</scope>
    <source>
        <strain evidence="3">H10</strain>
    </source>
</reference>
<dbReference type="SUPFAM" id="SSF54236">
    <property type="entry name" value="Ubiquitin-like"/>
    <property type="match status" value="1"/>
</dbReference>
<organism evidence="3 4">
    <name type="scientific">Leptomonas pyrrhocoris</name>
    <name type="common">Firebug parasite</name>
    <dbReference type="NCBI Taxonomy" id="157538"/>
    <lineage>
        <taxon>Eukaryota</taxon>
        <taxon>Discoba</taxon>
        <taxon>Euglenozoa</taxon>
        <taxon>Kinetoplastea</taxon>
        <taxon>Metakinetoplastina</taxon>
        <taxon>Trypanosomatida</taxon>
        <taxon>Trypanosomatidae</taxon>
        <taxon>Leishmaniinae</taxon>
        <taxon>Leptomonas</taxon>
    </lineage>
</organism>
<gene>
    <name evidence="3" type="ORF">ABB37_00474</name>
</gene>
<accession>A0A0N1J5F9</accession>
<dbReference type="AlphaFoldDB" id="A0A0N1J5F9"/>
<feature type="compositionally biased region" description="Low complexity" evidence="1">
    <location>
        <begin position="64"/>
        <end position="74"/>
    </location>
</feature>
<feature type="compositionally biased region" description="Low complexity" evidence="1">
    <location>
        <begin position="104"/>
        <end position="122"/>
    </location>
</feature>
<evidence type="ECO:0000259" key="2">
    <source>
        <dbReference type="PROSITE" id="PS50053"/>
    </source>
</evidence>
<dbReference type="RefSeq" id="XP_015664680.1">
    <property type="nucleotide sequence ID" value="XM_015796672.1"/>
</dbReference>
<dbReference type="VEuPathDB" id="TriTrypDB:LpyrH10_01_4740"/>
<dbReference type="InterPro" id="IPR000626">
    <property type="entry name" value="Ubiquitin-like_dom"/>
</dbReference>